<name>A0A401QBR9_SCYTO</name>
<proteinExistence type="predicted"/>
<accession>A0A401QBR9</accession>
<evidence type="ECO:0000256" key="1">
    <source>
        <dbReference type="SAM" id="MobiDB-lite"/>
    </source>
</evidence>
<gene>
    <name evidence="2" type="ORF">scyTo_0023952</name>
</gene>
<comment type="caution">
    <text evidence="2">The sequence shown here is derived from an EMBL/GenBank/DDBJ whole genome shotgun (WGS) entry which is preliminary data.</text>
</comment>
<protein>
    <submittedName>
        <fullName evidence="2">Uncharacterized protein</fullName>
    </submittedName>
</protein>
<dbReference type="EMBL" id="BFAA01036365">
    <property type="protein sequence ID" value="GCB82820.1"/>
    <property type="molecule type" value="Genomic_DNA"/>
</dbReference>
<evidence type="ECO:0000313" key="2">
    <source>
        <dbReference type="EMBL" id="GCB82820.1"/>
    </source>
</evidence>
<reference evidence="2 3" key="1">
    <citation type="journal article" date="2018" name="Nat. Ecol. Evol.">
        <title>Shark genomes provide insights into elasmobranch evolution and the origin of vertebrates.</title>
        <authorList>
            <person name="Hara Y"/>
            <person name="Yamaguchi K"/>
            <person name="Onimaru K"/>
            <person name="Kadota M"/>
            <person name="Koyanagi M"/>
            <person name="Keeley SD"/>
            <person name="Tatsumi K"/>
            <person name="Tanaka K"/>
            <person name="Motone F"/>
            <person name="Kageyama Y"/>
            <person name="Nozu R"/>
            <person name="Adachi N"/>
            <person name="Nishimura O"/>
            <person name="Nakagawa R"/>
            <person name="Tanegashima C"/>
            <person name="Kiyatake I"/>
            <person name="Matsumoto R"/>
            <person name="Murakumo K"/>
            <person name="Nishida K"/>
            <person name="Terakita A"/>
            <person name="Kuratani S"/>
            <person name="Sato K"/>
            <person name="Hyodo S Kuraku.S."/>
        </authorList>
    </citation>
    <scope>NUCLEOTIDE SEQUENCE [LARGE SCALE GENOMIC DNA]</scope>
</reference>
<feature type="non-terminal residue" evidence="2">
    <location>
        <position position="51"/>
    </location>
</feature>
<feature type="region of interest" description="Disordered" evidence="1">
    <location>
        <begin position="21"/>
        <end position="51"/>
    </location>
</feature>
<evidence type="ECO:0000313" key="3">
    <source>
        <dbReference type="Proteomes" id="UP000288216"/>
    </source>
</evidence>
<sequence>MLQTLILIQMLQFTCNSQRGDMVIKKNEENESDNDEDENSVMEEQEQCLFE</sequence>
<dbReference type="AlphaFoldDB" id="A0A401QBR9"/>
<organism evidence="2 3">
    <name type="scientific">Scyliorhinus torazame</name>
    <name type="common">Cloudy catshark</name>
    <name type="synonym">Catulus torazame</name>
    <dbReference type="NCBI Taxonomy" id="75743"/>
    <lineage>
        <taxon>Eukaryota</taxon>
        <taxon>Metazoa</taxon>
        <taxon>Chordata</taxon>
        <taxon>Craniata</taxon>
        <taxon>Vertebrata</taxon>
        <taxon>Chondrichthyes</taxon>
        <taxon>Elasmobranchii</taxon>
        <taxon>Galeomorphii</taxon>
        <taxon>Galeoidea</taxon>
        <taxon>Carcharhiniformes</taxon>
        <taxon>Scyliorhinidae</taxon>
        <taxon>Scyliorhinus</taxon>
    </lineage>
</organism>
<keyword evidence="3" id="KW-1185">Reference proteome</keyword>
<feature type="compositionally biased region" description="Acidic residues" evidence="1">
    <location>
        <begin position="30"/>
        <end position="51"/>
    </location>
</feature>
<dbReference type="Proteomes" id="UP000288216">
    <property type="component" value="Unassembled WGS sequence"/>
</dbReference>